<dbReference type="PANTHER" id="PTHR46509:SF1">
    <property type="entry name" value="PHOSPHOADENOSINE PHOSPHOSULFATE REDUCTASE"/>
    <property type="match status" value="1"/>
</dbReference>
<keyword evidence="10" id="KW-0408">Iron</keyword>
<keyword evidence="3 10" id="KW-0560">Oxidoreductase</keyword>
<evidence type="ECO:0000259" key="11">
    <source>
        <dbReference type="Pfam" id="PF01507"/>
    </source>
</evidence>
<dbReference type="InterPro" id="IPR002500">
    <property type="entry name" value="PAPS_reduct_dom"/>
</dbReference>
<dbReference type="Gene3D" id="3.40.50.620">
    <property type="entry name" value="HUPs"/>
    <property type="match status" value="1"/>
</dbReference>
<evidence type="ECO:0000256" key="10">
    <source>
        <dbReference type="HAMAP-Rule" id="MF_00063"/>
    </source>
</evidence>
<dbReference type="NCBIfam" id="TIGR02055">
    <property type="entry name" value="APS_reductase"/>
    <property type="match status" value="1"/>
</dbReference>
<dbReference type="AlphaFoldDB" id="A0A8J2VKV6"/>
<dbReference type="GO" id="GO:0004604">
    <property type="term" value="F:phosphoadenylyl-sulfate reductase (thioredoxin) activity"/>
    <property type="evidence" value="ECO:0007669"/>
    <property type="project" value="UniProtKB-UniRule"/>
</dbReference>
<evidence type="ECO:0000256" key="4">
    <source>
        <dbReference type="ARBA" id="ARBA00024298"/>
    </source>
</evidence>
<sequence length="248" mass="28547">MDANLITYDTFASDPLQGLDINNETKGALDVLDWAYRTYEDDIVYSCSFGVEGIVLIDLISKVKPDARIIFLDTDLHFQETYDLIDKVKARFPELNIIIKKPELTLEEQATEYGSALWKRQPDQCCYIRKIQPLEKALKGVSAWISGLRREQSPSRRKTNFVNKDDRFQSIKVCPLIHWTWDDVWAYVEKYDLPYNPLHDQNYPSIGCIPCTSPVKDGQDSRSGRWAGMEKTECGLHTIPINFKTSQS</sequence>
<proteinExistence type="inferred from homology"/>
<evidence type="ECO:0000256" key="3">
    <source>
        <dbReference type="ARBA" id="ARBA00023002"/>
    </source>
</evidence>
<feature type="binding site" evidence="10">
    <location>
        <position position="126"/>
    </location>
    <ligand>
        <name>[4Fe-4S] cluster</name>
        <dbReference type="ChEBI" id="CHEBI:49883"/>
    </ligand>
</feature>
<keyword evidence="2 10" id="KW-0963">Cytoplasm</keyword>
<accession>A0A8J2VKV6</accession>
<comment type="pathway">
    <text evidence="5 10">Sulfur metabolism; hydrogen sulfide biosynthesis; sulfite from sulfate.</text>
</comment>
<comment type="similarity">
    <text evidence="1 10">Belongs to the PAPS reductase family. CysH subfamily.</text>
</comment>
<dbReference type="GO" id="GO:0043866">
    <property type="term" value="F:adenylyl-sulfate reductase (thioredoxin) activity"/>
    <property type="evidence" value="ECO:0007669"/>
    <property type="project" value="UniProtKB-EC"/>
</dbReference>
<dbReference type="GO" id="GO:0046872">
    <property type="term" value="F:metal ion binding"/>
    <property type="evidence" value="ECO:0007669"/>
    <property type="project" value="UniProtKB-KW"/>
</dbReference>
<dbReference type="SUPFAM" id="SSF52402">
    <property type="entry name" value="Adenine nucleotide alpha hydrolases-like"/>
    <property type="match status" value="1"/>
</dbReference>
<keyword evidence="10" id="KW-0411">Iron-sulfur</keyword>
<dbReference type="InterPro" id="IPR014729">
    <property type="entry name" value="Rossmann-like_a/b/a_fold"/>
</dbReference>
<dbReference type="CDD" id="cd23945">
    <property type="entry name" value="PAPS_reductase"/>
    <property type="match status" value="1"/>
</dbReference>
<dbReference type="EC" id="1.8.4.10" evidence="6 10"/>
<dbReference type="NCBIfam" id="NF002537">
    <property type="entry name" value="PRK02090.1"/>
    <property type="match status" value="1"/>
</dbReference>
<gene>
    <name evidence="10 12" type="primary">cysH</name>
    <name evidence="12" type="ORF">GCM10011391_04920</name>
</gene>
<evidence type="ECO:0000256" key="2">
    <source>
        <dbReference type="ARBA" id="ARBA00022490"/>
    </source>
</evidence>
<dbReference type="GO" id="GO:0005737">
    <property type="term" value="C:cytoplasm"/>
    <property type="evidence" value="ECO:0007669"/>
    <property type="project" value="UniProtKB-SubCell"/>
</dbReference>
<dbReference type="RefSeq" id="WP_188688498.1">
    <property type="nucleotide sequence ID" value="NZ_BMIR01000001.1"/>
</dbReference>
<organism evidence="12 13">
    <name type="scientific">Pullulanibacillus camelliae</name>
    <dbReference type="NCBI Taxonomy" id="1707096"/>
    <lineage>
        <taxon>Bacteria</taxon>
        <taxon>Bacillati</taxon>
        <taxon>Bacillota</taxon>
        <taxon>Bacilli</taxon>
        <taxon>Bacillales</taxon>
        <taxon>Sporolactobacillaceae</taxon>
        <taxon>Pullulanibacillus</taxon>
    </lineage>
</organism>
<dbReference type="EMBL" id="BMIR01000001">
    <property type="protein sequence ID" value="GGE29385.1"/>
    <property type="molecule type" value="Genomic_DNA"/>
</dbReference>
<dbReference type="PANTHER" id="PTHR46509">
    <property type="entry name" value="PHOSPHOADENOSINE PHOSPHOSULFATE REDUCTASE"/>
    <property type="match status" value="1"/>
</dbReference>
<comment type="caution">
    <text evidence="12">The sequence shown here is derived from an EMBL/GenBank/DDBJ whole genome shotgun (WGS) entry which is preliminary data.</text>
</comment>
<name>A0A8J2VKV6_9BACL</name>
<protein>
    <recommendedName>
        <fullName evidence="7 10">Adenosine 5'-phosphosulfate reductase</fullName>
        <shortName evidence="10">APS reductase</shortName>
        <ecNumber evidence="6 10">1.8.4.10</ecNumber>
    </recommendedName>
    <alternativeName>
        <fullName evidence="9 10">5'-adenylylsulfate reductase</fullName>
    </alternativeName>
    <alternativeName>
        <fullName evidence="8 10">Thioredoxin-dependent 5'-adenylylsulfate reductase</fullName>
    </alternativeName>
</protein>
<dbReference type="GO" id="GO:0019379">
    <property type="term" value="P:sulfate assimilation, phosphoadenylyl sulfate reduction by phosphoadenylyl-sulfate reductase (thioredoxin)"/>
    <property type="evidence" value="ECO:0007669"/>
    <property type="project" value="UniProtKB-UniRule"/>
</dbReference>
<comment type="catalytic activity">
    <reaction evidence="10">
        <text>[thioredoxin]-disulfide + sulfite + AMP + 2 H(+) = adenosine 5'-phosphosulfate + [thioredoxin]-dithiol</text>
        <dbReference type="Rhea" id="RHEA:21976"/>
        <dbReference type="Rhea" id="RHEA-COMP:10698"/>
        <dbReference type="Rhea" id="RHEA-COMP:10700"/>
        <dbReference type="ChEBI" id="CHEBI:15378"/>
        <dbReference type="ChEBI" id="CHEBI:17359"/>
        <dbReference type="ChEBI" id="CHEBI:29950"/>
        <dbReference type="ChEBI" id="CHEBI:50058"/>
        <dbReference type="ChEBI" id="CHEBI:58243"/>
        <dbReference type="ChEBI" id="CHEBI:456215"/>
        <dbReference type="EC" id="1.8.4.10"/>
    </reaction>
</comment>
<evidence type="ECO:0000256" key="6">
    <source>
        <dbReference type="ARBA" id="ARBA00024386"/>
    </source>
</evidence>
<reference evidence="12" key="1">
    <citation type="journal article" date="2014" name="Int. J. Syst. Evol. Microbiol.">
        <title>Complete genome sequence of Corynebacterium casei LMG S-19264T (=DSM 44701T), isolated from a smear-ripened cheese.</title>
        <authorList>
            <consortium name="US DOE Joint Genome Institute (JGI-PGF)"/>
            <person name="Walter F."/>
            <person name="Albersmeier A."/>
            <person name="Kalinowski J."/>
            <person name="Ruckert C."/>
        </authorList>
    </citation>
    <scope>NUCLEOTIDE SEQUENCE</scope>
    <source>
        <strain evidence="12">CGMCC 1.15371</strain>
    </source>
</reference>
<dbReference type="GO" id="GO:0051539">
    <property type="term" value="F:4 iron, 4 sulfur cluster binding"/>
    <property type="evidence" value="ECO:0007669"/>
    <property type="project" value="UniProtKB-UniRule"/>
</dbReference>
<evidence type="ECO:0000256" key="7">
    <source>
        <dbReference type="ARBA" id="ARBA00029514"/>
    </source>
</evidence>
<dbReference type="HAMAP" id="MF_00063">
    <property type="entry name" value="CysH"/>
    <property type="match status" value="1"/>
</dbReference>
<dbReference type="PIRSF" id="PIRSF000857">
    <property type="entry name" value="PAPS_reductase"/>
    <property type="match status" value="1"/>
</dbReference>
<evidence type="ECO:0000256" key="8">
    <source>
        <dbReference type="ARBA" id="ARBA00030894"/>
    </source>
</evidence>
<dbReference type="Proteomes" id="UP000628775">
    <property type="component" value="Unassembled WGS sequence"/>
</dbReference>
<feature type="domain" description="Phosphoadenosine phosphosulphate reductase" evidence="11">
    <location>
        <begin position="43"/>
        <end position="214"/>
    </location>
</feature>
<evidence type="ECO:0000256" key="1">
    <source>
        <dbReference type="ARBA" id="ARBA00009732"/>
    </source>
</evidence>
<evidence type="ECO:0000256" key="9">
    <source>
        <dbReference type="ARBA" id="ARBA00032041"/>
    </source>
</evidence>
<dbReference type="InterPro" id="IPR011798">
    <property type="entry name" value="APS_reductase"/>
</dbReference>
<comment type="subcellular location">
    <subcellularLocation>
        <location evidence="10">Cytoplasm</location>
    </subcellularLocation>
</comment>
<keyword evidence="13" id="KW-1185">Reference proteome</keyword>
<comment type="cofactor">
    <cofactor evidence="10">
        <name>[4Fe-4S] cluster</name>
        <dbReference type="ChEBI" id="CHEBI:49883"/>
    </cofactor>
    <text evidence="10">Binds 1 [4Fe-4S] cluster per subunit.</text>
</comment>
<keyword evidence="10" id="KW-0479">Metal-binding</keyword>
<feature type="binding site" evidence="10">
    <location>
        <position position="208"/>
    </location>
    <ligand>
        <name>[4Fe-4S] cluster</name>
        <dbReference type="ChEBI" id="CHEBI:49883"/>
    </ligand>
</feature>
<comment type="function">
    <text evidence="4 10">Catalyzes the formation of sulfite from adenosine 5'-phosphosulfate (APS) using thioredoxin as an electron donor.</text>
</comment>
<dbReference type="InterPro" id="IPR004511">
    <property type="entry name" value="PAPS/APS_Rdtase"/>
</dbReference>
<feature type="active site" description="Nucleophile; cysteine thiosulfonate intermediate" evidence="10">
    <location>
        <position position="234"/>
    </location>
</feature>
<evidence type="ECO:0000256" key="5">
    <source>
        <dbReference type="ARBA" id="ARBA00024327"/>
    </source>
</evidence>
<feature type="binding site" evidence="10">
    <location>
        <position position="125"/>
    </location>
    <ligand>
        <name>[4Fe-4S] cluster</name>
        <dbReference type="ChEBI" id="CHEBI:49883"/>
    </ligand>
</feature>
<reference evidence="12" key="2">
    <citation type="submission" date="2020-09" db="EMBL/GenBank/DDBJ databases">
        <authorList>
            <person name="Sun Q."/>
            <person name="Zhou Y."/>
        </authorList>
    </citation>
    <scope>NUCLEOTIDE SEQUENCE</scope>
    <source>
        <strain evidence="12">CGMCC 1.15371</strain>
    </source>
</reference>
<dbReference type="NCBIfam" id="TIGR00434">
    <property type="entry name" value="cysH"/>
    <property type="match status" value="1"/>
</dbReference>
<dbReference type="GO" id="GO:0070814">
    <property type="term" value="P:hydrogen sulfide biosynthetic process"/>
    <property type="evidence" value="ECO:0007669"/>
    <property type="project" value="UniProtKB-UniRule"/>
</dbReference>
<dbReference type="FunFam" id="3.40.50.620:FF:000095">
    <property type="entry name" value="Phosphoadenosine phosphosulfate reductase"/>
    <property type="match status" value="1"/>
</dbReference>
<evidence type="ECO:0000313" key="13">
    <source>
        <dbReference type="Proteomes" id="UP000628775"/>
    </source>
</evidence>
<feature type="binding site" evidence="10">
    <location>
        <position position="211"/>
    </location>
    <ligand>
        <name>[4Fe-4S] cluster</name>
        <dbReference type="ChEBI" id="CHEBI:49883"/>
    </ligand>
</feature>
<evidence type="ECO:0000313" key="12">
    <source>
        <dbReference type="EMBL" id="GGE29385.1"/>
    </source>
</evidence>
<dbReference type="Pfam" id="PF01507">
    <property type="entry name" value="PAPS_reduct"/>
    <property type="match status" value="1"/>
</dbReference>
<dbReference type="GO" id="GO:0019344">
    <property type="term" value="P:cysteine biosynthetic process"/>
    <property type="evidence" value="ECO:0007669"/>
    <property type="project" value="InterPro"/>
</dbReference>